<dbReference type="GO" id="GO:0004497">
    <property type="term" value="F:monooxygenase activity"/>
    <property type="evidence" value="ECO:0007669"/>
    <property type="project" value="UniProtKB-KW"/>
</dbReference>
<dbReference type="AlphaFoldDB" id="A0A437H1H6"/>
<protein>
    <submittedName>
        <fullName evidence="2">Antibiotic biosynthesis monooxygenase</fullName>
    </submittedName>
</protein>
<dbReference type="PANTHER" id="PTHR33336:SF3">
    <property type="entry name" value="ABM DOMAIN-CONTAINING PROTEIN"/>
    <property type="match status" value="1"/>
</dbReference>
<gene>
    <name evidence="2" type="ORF">EKN06_04885</name>
</gene>
<comment type="caution">
    <text evidence="2">The sequence shown here is derived from an EMBL/GenBank/DDBJ whole genome shotgun (WGS) entry which is preliminary data.</text>
</comment>
<dbReference type="PROSITE" id="PS51725">
    <property type="entry name" value="ABM"/>
    <property type="match status" value="1"/>
</dbReference>
<dbReference type="InterPro" id="IPR007138">
    <property type="entry name" value="ABM_dom"/>
</dbReference>
<evidence type="ECO:0000313" key="2">
    <source>
        <dbReference type="EMBL" id="RVQ69507.1"/>
    </source>
</evidence>
<dbReference type="InterPro" id="IPR050744">
    <property type="entry name" value="AI-2_Isomerase_LsrG"/>
</dbReference>
<organism evidence="2 3">
    <name type="scientific">Croceicoccus ponticola</name>
    <dbReference type="NCBI Taxonomy" id="2217664"/>
    <lineage>
        <taxon>Bacteria</taxon>
        <taxon>Pseudomonadati</taxon>
        <taxon>Pseudomonadota</taxon>
        <taxon>Alphaproteobacteria</taxon>
        <taxon>Sphingomonadales</taxon>
        <taxon>Erythrobacteraceae</taxon>
        <taxon>Croceicoccus</taxon>
    </lineage>
</organism>
<dbReference type="EMBL" id="RXOL01000001">
    <property type="protein sequence ID" value="RVQ69507.1"/>
    <property type="molecule type" value="Genomic_DNA"/>
</dbReference>
<reference evidence="2 3" key="1">
    <citation type="submission" date="2018-12" db="EMBL/GenBank/DDBJ databases">
        <title>Croceicoccus ponticola sp. nov., a lipolytic bacterium isolated from seawater.</title>
        <authorList>
            <person name="Yoon J.-H."/>
        </authorList>
    </citation>
    <scope>NUCLEOTIDE SEQUENCE [LARGE SCALE GENOMIC DNA]</scope>
    <source>
        <strain evidence="2 3">GM-16</strain>
    </source>
</reference>
<dbReference type="OrthoDB" id="287932at2"/>
<keyword evidence="2" id="KW-0503">Monooxygenase</keyword>
<dbReference type="RefSeq" id="WP_127611696.1">
    <property type="nucleotide sequence ID" value="NZ_RXOL01000001.1"/>
</dbReference>
<name>A0A437H1H6_9SPHN</name>
<dbReference type="Pfam" id="PF03992">
    <property type="entry name" value="ABM"/>
    <property type="match status" value="1"/>
</dbReference>
<dbReference type="InterPro" id="IPR011008">
    <property type="entry name" value="Dimeric_a/b-barrel"/>
</dbReference>
<keyword evidence="2" id="KW-0560">Oxidoreductase</keyword>
<feature type="domain" description="ABM" evidence="1">
    <location>
        <begin position="2"/>
        <end position="98"/>
    </location>
</feature>
<dbReference type="PANTHER" id="PTHR33336">
    <property type="entry name" value="QUINOL MONOOXYGENASE YGIN-RELATED"/>
    <property type="match status" value="1"/>
</dbReference>
<dbReference type="SUPFAM" id="SSF54909">
    <property type="entry name" value="Dimeric alpha+beta barrel"/>
    <property type="match status" value="1"/>
</dbReference>
<evidence type="ECO:0000313" key="3">
    <source>
        <dbReference type="Proteomes" id="UP000283003"/>
    </source>
</evidence>
<proteinExistence type="predicted"/>
<dbReference type="Gene3D" id="3.30.70.100">
    <property type="match status" value="1"/>
</dbReference>
<evidence type="ECO:0000259" key="1">
    <source>
        <dbReference type="PROSITE" id="PS51725"/>
    </source>
</evidence>
<keyword evidence="3" id="KW-1185">Reference proteome</keyword>
<accession>A0A437H1H6</accession>
<dbReference type="Proteomes" id="UP000283003">
    <property type="component" value="Unassembled WGS sequence"/>
</dbReference>
<sequence length="99" mass="10754">MIVIAGHIKTDPTKVEDLHKALSALKGPTLQEEGCIDYHFAIDDPAAGTILVYERWASQDALTAHLSAPHVGTLLGDWGDKVEMDVTKFDAVNPRGLMD</sequence>